<dbReference type="InterPro" id="IPR000642">
    <property type="entry name" value="Peptidase_M41"/>
</dbReference>
<proteinExistence type="inferred from homology"/>
<dbReference type="InterPro" id="IPR003960">
    <property type="entry name" value="ATPase_AAA_CS"/>
</dbReference>
<dbReference type="PANTHER" id="PTHR23076:SF97">
    <property type="entry name" value="ATP-DEPENDENT ZINC METALLOPROTEASE YME1L1"/>
    <property type="match status" value="1"/>
</dbReference>
<evidence type="ECO:0000256" key="2">
    <source>
        <dbReference type="SAM" id="Phobius"/>
    </source>
</evidence>
<name>A0ABX1NSL6_9RHOO</name>
<keyword evidence="5" id="KW-1185">Reference proteome</keyword>
<keyword evidence="1" id="KW-0067">ATP-binding</keyword>
<comment type="similarity">
    <text evidence="1">Belongs to the AAA ATPase family.</text>
</comment>
<keyword evidence="2" id="KW-1133">Transmembrane helix</keyword>
<keyword evidence="1" id="KW-0547">Nucleotide-binding</keyword>
<dbReference type="Gene3D" id="1.10.8.60">
    <property type="match status" value="1"/>
</dbReference>
<dbReference type="PANTHER" id="PTHR23076">
    <property type="entry name" value="METALLOPROTEASE M41 FTSH"/>
    <property type="match status" value="1"/>
</dbReference>
<evidence type="ECO:0000256" key="1">
    <source>
        <dbReference type="RuleBase" id="RU003651"/>
    </source>
</evidence>
<feature type="transmembrane region" description="Helical" evidence="2">
    <location>
        <begin position="94"/>
        <end position="114"/>
    </location>
</feature>
<dbReference type="Pfam" id="PF00004">
    <property type="entry name" value="AAA"/>
    <property type="match status" value="1"/>
</dbReference>
<organism evidence="4 5">
    <name type="scientific">Aromatoleum bremense</name>
    <dbReference type="NCBI Taxonomy" id="76115"/>
    <lineage>
        <taxon>Bacteria</taxon>
        <taxon>Pseudomonadati</taxon>
        <taxon>Pseudomonadota</taxon>
        <taxon>Betaproteobacteria</taxon>
        <taxon>Rhodocyclales</taxon>
        <taxon>Rhodocyclaceae</taxon>
        <taxon>Aromatoleum</taxon>
    </lineage>
</organism>
<dbReference type="Gene3D" id="1.20.58.760">
    <property type="entry name" value="Peptidase M41"/>
    <property type="match status" value="1"/>
</dbReference>
<protein>
    <submittedName>
        <fullName evidence="4">AAA family ATPase</fullName>
    </submittedName>
</protein>
<comment type="caution">
    <text evidence="4">The sequence shown here is derived from an EMBL/GenBank/DDBJ whole genome shotgun (WGS) entry which is preliminary data.</text>
</comment>
<dbReference type="PROSITE" id="PS00674">
    <property type="entry name" value="AAA"/>
    <property type="match status" value="1"/>
</dbReference>
<feature type="domain" description="AAA+ ATPase" evidence="3">
    <location>
        <begin position="301"/>
        <end position="441"/>
    </location>
</feature>
<evidence type="ECO:0000313" key="4">
    <source>
        <dbReference type="EMBL" id="NMG14692.1"/>
    </source>
</evidence>
<dbReference type="SMART" id="SM00382">
    <property type="entry name" value="AAA"/>
    <property type="match status" value="1"/>
</dbReference>
<dbReference type="InterPro" id="IPR003593">
    <property type="entry name" value="AAA+_ATPase"/>
</dbReference>
<evidence type="ECO:0000259" key="3">
    <source>
        <dbReference type="SMART" id="SM00382"/>
    </source>
</evidence>
<gene>
    <name evidence="4" type="ORF">GPA24_03880</name>
</gene>
<dbReference type="SUPFAM" id="SSF140990">
    <property type="entry name" value="FtsH protease domain-like"/>
    <property type="match status" value="1"/>
</dbReference>
<sequence>MQAALRERHRVGRARESCSRMAAGKECFTAQKYCVCGSNNRGCSGAVTARHAALEAEPGGSRRHIAGPARTLRRSYSGLNPGSSMKLFSAWPRWVQILFSVALFTSVVAGWIAFDYHSHAPSTAGKTELAREFESGPHMWLDRPLDASVFADKLRQGEIAAVGVDGQRVLATTRSGEQFSTELVAGEEGLLAGLETASREQGFALTRISVDARTVGERIVASTGSVLERLFTLLTVAAMVVLGVYLLRQGAMGGGAKARLAEKPQTSFVDVVGASDAKTSLQQVTAFMRDPQKYLALGAKPPRGVLLEGPPGTGKTLLARALAGECKANFIAVDGSHFSSMFYGQGIAKVRELFATARKNAPCIIFIDEFDGIGKRASGAKVEGGQSEENRIINKLLVEMDGFSTSDNVIVIGATNHVGNVDEALRRPGRFDLVARVNLPTVHDRRELFELCLTRVRADSGRIDAEALARASSGLSHADITNIVNRATVLAAESGSASVTQAHLHRALETHQLGGEVSSLKAAFTETHRERIAVHEAGHALVAHALKAGRVERISIEPRGQALGVTFVSREDEVPLYGERELKARLSMLLAGREAELMSYGNTTSGAADDLKRASELAIEMVSSMGFSSQFGLLSLAGVPDALVGPHIQERALGEARAMLEAAQRACRETLERHCHVLHAVTAALLKDDTVSGALLCEMLPAHDFHADAANDAAALRVAMETVPGPV</sequence>
<dbReference type="Pfam" id="PF01434">
    <property type="entry name" value="Peptidase_M41"/>
    <property type="match status" value="1"/>
</dbReference>
<accession>A0ABX1NSL6</accession>
<dbReference type="Proteomes" id="UP000633943">
    <property type="component" value="Unassembled WGS sequence"/>
</dbReference>
<dbReference type="InterPro" id="IPR037219">
    <property type="entry name" value="Peptidase_M41-like"/>
</dbReference>
<evidence type="ECO:0000313" key="5">
    <source>
        <dbReference type="Proteomes" id="UP000633943"/>
    </source>
</evidence>
<dbReference type="EMBL" id="WTVP01000006">
    <property type="protein sequence ID" value="NMG14692.1"/>
    <property type="molecule type" value="Genomic_DNA"/>
</dbReference>
<keyword evidence="2" id="KW-0812">Transmembrane</keyword>
<dbReference type="SUPFAM" id="SSF52540">
    <property type="entry name" value="P-loop containing nucleoside triphosphate hydrolases"/>
    <property type="match status" value="1"/>
</dbReference>
<dbReference type="InterPro" id="IPR003959">
    <property type="entry name" value="ATPase_AAA_core"/>
</dbReference>
<dbReference type="Gene3D" id="3.40.50.300">
    <property type="entry name" value="P-loop containing nucleotide triphosphate hydrolases"/>
    <property type="match status" value="1"/>
</dbReference>
<keyword evidence="2" id="KW-0472">Membrane</keyword>
<reference evidence="4 5" key="1">
    <citation type="submission" date="2019-12" db="EMBL/GenBank/DDBJ databases">
        <title>Comparative genomics gives insights into the taxonomy of the Azoarcus-Aromatoleum group and reveals separate origins of nif in the plant-associated Azoarcus and non-plant-associated Aromatoleum sub-groups.</title>
        <authorList>
            <person name="Lafos M."/>
            <person name="Maluk M."/>
            <person name="Batista M."/>
            <person name="Junghare M."/>
            <person name="Carmona M."/>
            <person name="Faoro H."/>
            <person name="Cruz L.M."/>
            <person name="Battistoni F."/>
            <person name="De Souza E."/>
            <person name="Pedrosa F."/>
            <person name="Chen W.-M."/>
            <person name="Poole P.S."/>
            <person name="Dixon R.A."/>
            <person name="James E.K."/>
        </authorList>
    </citation>
    <scope>NUCLEOTIDE SEQUENCE [LARGE SCALE GENOMIC DNA]</scope>
    <source>
        <strain evidence="4 5">PbN1</strain>
    </source>
</reference>
<dbReference type="InterPro" id="IPR027417">
    <property type="entry name" value="P-loop_NTPase"/>
</dbReference>